<name>A0AAE4QXC0_9ACTN</name>
<proteinExistence type="predicted"/>
<dbReference type="RefSeq" id="WP_317468519.1">
    <property type="nucleotide sequence ID" value="NZ_JAWLKJ010000001.1"/>
</dbReference>
<accession>A0AAE4QXC0</accession>
<dbReference type="Pfam" id="PF13835">
    <property type="entry name" value="DUF4194"/>
    <property type="match status" value="1"/>
</dbReference>
<reference evidence="1" key="1">
    <citation type="submission" date="2023-10" db="EMBL/GenBank/DDBJ databases">
        <title>Development of a sustainable strategy for remediation of hydrocarbon-contaminated territories based on the waste exchange concept.</title>
        <authorList>
            <person name="Krivoruchko A."/>
        </authorList>
    </citation>
    <scope>NUCLEOTIDE SEQUENCE</scope>
    <source>
        <strain evidence="1">IEGM 1175</strain>
    </source>
</reference>
<evidence type="ECO:0000313" key="2">
    <source>
        <dbReference type="Proteomes" id="UP001185873"/>
    </source>
</evidence>
<evidence type="ECO:0000313" key="1">
    <source>
        <dbReference type="EMBL" id="MDV6298133.1"/>
    </source>
</evidence>
<dbReference type="EMBL" id="JAWLKJ010000001">
    <property type="protein sequence ID" value="MDV6298133.1"/>
    <property type="molecule type" value="Genomic_DNA"/>
</dbReference>
<sequence>MSDPDRSAPDRAAHDRAAPERAVAVSAIRLMQGVVYQETDAWDDLVRHQGAVRDHFAVVGLEVVVDDDEGYAYLRTADTPEGEDALPRVIRRRSLTYADSLLLVLLRKRLAEFESAGDPGQLVLTHDEIVEMIQLFLARSTDEAREAHQVDASINRLVGMGFLRQLKDRKGTWEVRRILKAYVDAETLSDFSAKLAEYAEAGAQND</sequence>
<comment type="caution">
    <text evidence="1">The sequence shown here is derived from an EMBL/GenBank/DDBJ whole genome shotgun (WGS) entry which is preliminary data.</text>
</comment>
<gene>
    <name evidence="1" type="ORF">R3P82_03305</name>
</gene>
<dbReference type="AlphaFoldDB" id="A0AAE4QXC0"/>
<organism evidence="1 2">
    <name type="scientific">Dietzia maris</name>
    <dbReference type="NCBI Taxonomy" id="37915"/>
    <lineage>
        <taxon>Bacteria</taxon>
        <taxon>Bacillati</taxon>
        <taxon>Actinomycetota</taxon>
        <taxon>Actinomycetes</taxon>
        <taxon>Mycobacteriales</taxon>
        <taxon>Dietziaceae</taxon>
        <taxon>Dietzia</taxon>
    </lineage>
</organism>
<protein>
    <submittedName>
        <fullName evidence="1">DUF4194 domain-containing protein</fullName>
    </submittedName>
</protein>
<dbReference type="InterPro" id="IPR025449">
    <property type="entry name" value="JetB"/>
</dbReference>
<dbReference type="Proteomes" id="UP001185873">
    <property type="component" value="Unassembled WGS sequence"/>
</dbReference>